<keyword evidence="2" id="KW-0812">Transmembrane</keyword>
<keyword evidence="2" id="KW-0472">Membrane</keyword>
<sequence>MVLYVSDVVSKRRRCLADRAVSVACPKPHCCRQSNREQSRPPPEQAKSVNTTSERSLLHVFPLLFLNQLFNGANISTYAFVTIMKEEAKDGRHFTREMDQVSFRLEVSIFLLFFILLCIFP</sequence>
<organism evidence="3 4">
    <name type="scientific">Cuscuta epithymum</name>
    <dbReference type="NCBI Taxonomy" id="186058"/>
    <lineage>
        <taxon>Eukaryota</taxon>
        <taxon>Viridiplantae</taxon>
        <taxon>Streptophyta</taxon>
        <taxon>Embryophyta</taxon>
        <taxon>Tracheophyta</taxon>
        <taxon>Spermatophyta</taxon>
        <taxon>Magnoliopsida</taxon>
        <taxon>eudicotyledons</taxon>
        <taxon>Gunneridae</taxon>
        <taxon>Pentapetalae</taxon>
        <taxon>asterids</taxon>
        <taxon>lamiids</taxon>
        <taxon>Solanales</taxon>
        <taxon>Convolvulaceae</taxon>
        <taxon>Cuscuteae</taxon>
        <taxon>Cuscuta</taxon>
        <taxon>Cuscuta subgen. Cuscuta</taxon>
    </lineage>
</organism>
<dbReference type="AlphaFoldDB" id="A0AAV0EET0"/>
<proteinExistence type="predicted"/>
<reference evidence="3" key="1">
    <citation type="submission" date="2022-07" db="EMBL/GenBank/DDBJ databases">
        <authorList>
            <person name="Macas J."/>
            <person name="Novak P."/>
            <person name="Neumann P."/>
        </authorList>
    </citation>
    <scope>NUCLEOTIDE SEQUENCE</scope>
</reference>
<keyword evidence="2" id="KW-1133">Transmembrane helix</keyword>
<evidence type="ECO:0000313" key="4">
    <source>
        <dbReference type="Proteomes" id="UP001152523"/>
    </source>
</evidence>
<protein>
    <submittedName>
        <fullName evidence="3">Uncharacterized protein</fullName>
    </submittedName>
</protein>
<evidence type="ECO:0000313" key="3">
    <source>
        <dbReference type="EMBL" id="CAH9122370.1"/>
    </source>
</evidence>
<dbReference type="EMBL" id="CAMAPF010000924">
    <property type="protein sequence ID" value="CAH9122370.1"/>
    <property type="molecule type" value="Genomic_DNA"/>
</dbReference>
<feature type="transmembrane region" description="Helical" evidence="2">
    <location>
        <begin position="101"/>
        <end position="120"/>
    </location>
</feature>
<name>A0AAV0EET0_9ASTE</name>
<feature type="region of interest" description="Disordered" evidence="1">
    <location>
        <begin position="32"/>
        <end position="51"/>
    </location>
</feature>
<comment type="caution">
    <text evidence="3">The sequence shown here is derived from an EMBL/GenBank/DDBJ whole genome shotgun (WGS) entry which is preliminary data.</text>
</comment>
<feature type="transmembrane region" description="Helical" evidence="2">
    <location>
        <begin position="57"/>
        <end position="81"/>
    </location>
</feature>
<evidence type="ECO:0000256" key="1">
    <source>
        <dbReference type="SAM" id="MobiDB-lite"/>
    </source>
</evidence>
<gene>
    <name evidence="3" type="ORF">CEPIT_LOCUS24425</name>
</gene>
<accession>A0AAV0EET0</accession>
<keyword evidence="4" id="KW-1185">Reference proteome</keyword>
<evidence type="ECO:0000256" key="2">
    <source>
        <dbReference type="SAM" id="Phobius"/>
    </source>
</evidence>
<dbReference type="Proteomes" id="UP001152523">
    <property type="component" value="Unassembled WGS sequence"/>
</dbReference>